<dbReference type="EMBL" id="CAJVQB010041287">
    <property type="protein sequence ID" value="CAG8829350.1"/>
    <property type="molecule type" value="Genomic_DNA"/>
</dbReference>
<sequence>MKIHCGLLMFDVPTTTFIKSNSKTGSQLTIDHTTSLENSNIRTQDNFIFTSFLEPMRVNPQRPHNNTPITTLQQGSSKNNETIK</sequence>
<organism evidence="2 3">
    <name type="scientific">Gigaspora margarita</name>
    <dbReference type="NCBI Taxonomy" id="4874"/>
    <lineage>
        <taxon>Eukaryota</taxon>
        <taxon>Fungi</taxon>
        <taxon>Fungi incertae sedis</taxon>
        <taxon>Mucoromycota</taxon>
        <taxon>Glomeromycotina</taxon>
        <taxon>Glomeromycetes</taxon>
        <taxon>Diversisporales</taxon>
        <taxon>Gigasporaceae</taxon>
        <taxon>Gigaspora</taxon>
    </lineage>
</organism>
<dbReference type="Proteomes" id="UP000789901">
    <property type="component" value="Unassembled WGS sequence"/>
</dbReference>
<feature type="non-terminal residue" evidence="2">
    <location>
        <position position="84"/>
    </location>
</feature>
<evidence type="ECO:0000256" key="1">
    <source>
        <dbReference type="SAM" id="MobiDB-lite"/>
    </source>
</evidence>
<comment type="caution">
    <text evidence="2">The sequence shown here is derived from an EMBL/GenBank/DDBJ whole genome shotgun (WGS) entry which is preliminary data.</text>
</comment>
<proteinExistence type="predicted"/>
<feature type="compositionally biased region" description="Polar residues" evidence="1">
    <location>
        <begin position="62"/>
        <end position="84"/>
    </location>
</feature>
<evidence type="ECO:0000313" key="3">
    <source>
        <dbReference type="Proteomes" id="UP000789901"/>
    </source>
</evidence>
<name>A0ABN7WEQ1_GIGMA</name>
<keyword evidence="3" id="KW-1185">Reference proteome</keyword>
<gene>
    <name evidence="2" type="ORF">GMARGA_LOCUS29965</name>
</gene>
<evidence type="ECO:0000313" key="2">
    <source>
        <dbReference type="EMBL" id="CAG8829350.1"/>
    </source>
</evidence>
<protein>
    <submittedName>
        <fullName evidence="2">7525_t:CDS:1</fullName>
    </submittedName>
</protein>
<accession>A0ABN7WEQ1</accession>
<feature type="region of interest" description="Disordered" evidence="1">
    <location>
        <begin position="57"/>
        <end position="84"/>
    </location>
</feature>
<reference evidence="2 3" key="1">
    <citation type="submission" date="2021-06" db="EMBL/GenBank/DDBJ databases">
        <authorList>
            <person name="Kallberg Y."/>
            <person name="Tangrot J."/>
            <person name="Rosling A."/>
        </authorList>
    </citation>
    <scope>NUCLEOTIDE SEQUENCE [LARGE SCALE GENOMIC DNA]</scope>
    <source>
        <strain evidence="2 3">120-4 pot B 10/14</strain>
    </source>
</reference>